<protein>
    <submittedName>
        <fullName evidence="2">Uncharacterized protein</fullName>
    </submittedName>
</protein>
<keyword evidence="1" id="KW-0472">Membrane</keyword>
<dbReference type="EMBL" id="CM009298">
    <property type="protein sequence ID" value="PNT19137.1"/>
    <property type="molecule type" value="Genomic_DNA"/>
</dbReference>
<sequence>MSSISKMGMVEQTDLYVCLGKLLCNLNSSCCLPLLIGCEKAYTAEQKHLLLTSVFFFIIIFLVYSCI</sequence>
<keyword evidence="1" id="KW-0812">Transmembrane</keyword>
<reference evidence="2 3" key="1">
    <citation type="journal article" date="2006" name="Science">
        <title>The genome of black cottonwood, Populus trichocarpa (Torr. &amp; Gray).</title>
        <authorList>
            <person name="Tuskan G.A."/>
            <person name="Difazio S."/>
            <person name="Jansson S."/>
            <person name="Bohlmann J."/>
            <person name="Grigoriev I."/>
            <person name="Hellsten U."/>
            <person name="Putnam N."/>
            <person name="Ralph S."/>
            <person name="Rombauts S."/>
            <person name="Salamov A."/>
            <person name="Schein J."/>
            <person name="Sterck L."/>
            <person name="Aerts A."/>
            <person name="Bhalerao R.R."/>
            <person name="Bhalerao R.P."/>
            <person name="Blaudez D."/>
            <person name="Boerjan W."/>
            <person name="Brun A."/>
            <person name="Brunner A."/>
            <person name="Busov V."/>
            <person name="Campbell M."/>
            <person name="Carlson J."/>
            <person name="Chalot M."/>
            <person name="Chapman J."/>
            <person name="Chen G.L."/>
            <person name="Cooper D."/>
            <person name="Coutinho P.M."/>
            <person name="Couturier J."/>
            <person name="Covert S."/>
            <person name="Cronk Q."/>
            <person name="Cunningham R."/>
            <person name="Davis J."/>
            <person name="Degroeve S."/>
            <person name="Dejardin A."/>
            <person name="Depamphilis C."/>
            <person name="Detter J."/>
            <person name="Dirks B."/>
            <person name="Dubchak I."/>
            <person name="Duplessis S."/>
            <person name="Ehlting J."/>
            <person name="Ellis B."/>
            <person name="Gendler K."/>
            <person name="Goodstein D."/>
            <person name="Gribskov M."/>
            <person name="Grimwood J."/>
            <person name="Groover A."/>
            <person name="Gunter L."/>
            <person name="Hamberger B."/>
            <person name="Heinze B."/>
            <person name="Helariutta Y."/>
            <person name="Henrissat B."/>
            <person name="Holligan D."/>
            <person name="Holt R."/>
            <person name="Huang W."/>
            <person name="Islam-Faridi N."/>
            <person name="Jones S."/>
            <person name="Jones-Rhoades M."/>
            <person name="Jorgensen R."/>
            <person name="Joshi C."/>
            <person name="Kangasjarvi J."/>
            <person name="Karlsson J."/>
            <person name="Kelleher C."/>
            <person name="Kirkpatrick R."/>
            <person name="Kirst M."/>
            <person name="Kohler A."/>
            <person name="Kalluri U."/>
            <person name="Larimer F."/>
            <person name="Leebens-Mack J."/>
            <person name="Leple J.C."/>
            <person name="Locascio P."/>
            <person name="Lou Y."/>
            <person name="Lucas S."/>
            <person name="Martin F."/>
            <person name="Montanini B."/>
            <person name="Napoli C."/>
            <person name="Nelson D.R."/>
            <person name="Nelson C."/>
            <person name="Nieminen K."/>
            <person name="Nilsson O."/>
            <person name="Pereda V."/>
            <person name="Peter G."/>
            <person name="Philippe R."/>
            <person name="Pilate G."/>
            <person name="Poliakov A."/>
            <person name="Razumovskaya J."/>
            <person name="Richardson P."/>
            <person name="Rinaldi C."/>
            <person name="Ritland K."/>
            <person name="Rouze P."/>
            <person name="Ryaboy D."/>
            <person name="Schmutz J."/>
            <person name="Schrader J."/>
            <person name="Segerman B."/>
            <person name="Shin H."/>
            <person name="Siddiqui A."/>
            <person name="Sterky F."/>
            <person name="Terry A."/>
            <person name="Tsai C.J."/>
            <person name="Uberbacher E."/>
            <person name="Unneberg P."/>
            <person name="Vahala J."/>
            <person name="Wall K."/>
            <person name="Wessler S."/>
            <person name="Yang G."/>
            <person name="Yin T."/>
            <person name="Douglas C."/>
            <person name="Marra M."/>
            <person name="Sandberg G."/>
            <person name="Van de Peer Y."/>
            <person name="Rokhsar D."/>
        </authorList>
    </citation>
    <scope>NUCLEOTIDE SEQUENCE [LARGE SCALE GENOMIC DNA]</scope>
    <source>
        <strain evidence="3">cv. Nisqually</strain>
    </source>
</reference>
<accession>A0A2K1Z1I3</accession>
<dbReference type="AlphaFoldDB" id="A0A2K1Z1I3"/>
<dbReference type="InParanoid" id="A0A2K1Z1I3"/>
<name>A0A2K1Z1I3_POPTR</name>
<evidence type="ECO:0000256" key="1">
    <source>
        <dbReference type="SAM" id="Phobius"/>
    </source>
</evidence>
<dbReference type="Proteomes" id="UP000006729">
    <property type="component" value="Chromosome 9"/>
</dbReference>
<proteinExistence type="predicted"/>
<gene>
    <name evidence="2" type="ORF">POPTR_009G022100</name>
</gene>
<organism evidence="2 3">
    <name type="scientific">Populus trichocarpa</name>
    <name type="common">Western balsam poplar</name>
    <name type="synonym">Populus balsamifera subsp. trichocarpa</name>
    <dbReference type="NCBI Taxonomy" id="3694"/>
    <lineage>
        <taxon>Eukaryota</taxon>
        <taxon>Viridiplantae</taxon>
        <taxon>Streptophyta</taxon>
        <taxon>Embryophyta</taxon>
        <taxon>Tracheophyta</taxon>
        <taxon>Spermatophyta</taxon>
        <taxon>Magnoliopsida</taxon>
        <taxon>eudicotyledons</taxon>
        <taxon>Gunneridae</taxon>
        <taxon>Pentapetalae</taxon>
        <taxon>rosids</taxon>
        <taxon>fabids</taxon>
        <taxon>Malpighiales</taxon>
        <taxon>Salicaceae</taxon>
        <taxon>Saliceae</taxon>
        <taxon>Populus</taxon>
    </lineage>
</organism>
<keyword evidence="1" id="KW-1133">Transmembrane helix</keyword>
<evidence type="ECO:0000313" key="2">
    <source>
        <dbReference type="EMBL" id="PNT19137.1"/>
    </source>
</evidence>
<keyword evidence="3" id="KW-1185">Reference proteome</keyword>
<feature type="transmembrane region" description="Helical" evidence="1">
    <location>
        <begin position="49"/>
        <end position="65"/>
    </location>
</feature>
<evidence type="ECO:0000313" key="3">
    <source>
        <dbReference type="Proteomes" id="UP000006729"/>
    </source>
</evidence>